<feature type="domain" description="N-acetyltransferase" evidence="1">
    <location>
        <begin position="165"/>
        <end position="308"/>
    </location>
</feature>
<dbReference type="Gene3D" id="3.40.630.30">
    <property type="match status" value="1"/>
</dbReference>
<evidence type="ECO:0000259" key="1">
    <source>
        <dbReference type="PROSITE" id="PS51186"/>
    </source>
</evidence>
<reference evidence="2 3" key="1">
    <citation type="journal article" date="2019" name="Int. J. Syst. Evol. Microbiol.">
        <title>The Global Catalogue of Microorganisms (GCM) 10K type strain sequencing project: providing services to taxonomists for standard genome sequencing and annotation.</title>
        <authorList>
            <consortium name="The Broad Institute Genomics Platform"/>
            <consortium name="The Broad Institute Genome Sequencing Center for Infectious Disease"/>
            <person name="Wu L."/>
            <person name="Ma J."/>
        </authorList>
    </citation>
    <scope>NUCLEOTIDE SEQUENCE [LARGE SCALE GENOMIC DNA]</scope>
    <source>
        <strain evidence="2 3">JCM 1417</strain>
    </source>
</reference>
<dbReference type="InterPro" id="IPR000182">
    <property type="entry name" value="GNAT_dom"/>
</dbReference>
<dbReference type="Pfam" id="PF00583">
    <property type="entry name" value="Acetyltransf_1"/>
    <property type="match status" value="1"/>
</dbReference>
<gene>
    <name evidence="2" type="ORF">GCM10008908_00700</name>
</gene>
<evidence type="ECO:0000313" key="2">
    <source>
        <dbReference type="EMBL" id="GAA0764914.1"/>
    </source>
</evidence>
<dbReference type="InterPro" id="IPR016181">
    <property type="entry name" value="Acyl_CoA_acyltransferase"/>
</dbReference>
<evidence type="ECO:0000313" key="3">
    <source>
        <dbReference type="Proteomes" id="UP001501047"/>
    </source>
</evidence>
<dbReference type="SUPFAM" id="SSF55729">
    <property type="entry name" value="Acyl-CoA N-acyltransferases (Nat)"/>
    <property type="match status" value="1"/>
</dbReference>
<dbReference type="EMBL" id="BAAACI010000001">
    <property type="protein sequence ID" value="GAA0764914.1"/>
    <property type="molecule type" value="Genomic_DNA"/>
</dbReference>
<dbReference type="CDD" id="cd04301">
    <property type="entry name" value="NAT_SF"/>
    <property type="match status" value="1"/>
</dbReference>
<organism evidence="2 3">
    <name type="scientific">Clostridium subterminale</name>
    <dbReference type="NCBI Taxonomy" id="1550"/>
    <lineage>
        <taxon>Bacteria</taxon>
        <taxon>Bacillati</taxon>
        <taxon>Bacillota</taxon>
        <taxon>Clostridia</taxon>
        <taxon>Eubacteriales</taxon>
        <taxon>Clostridiaceae</taxon>
        <taxon>Clostridium</taxon>
    </lineage>
</organism>
<dbReference type="Proteomes" id="UP001501047">
    <property type="component" value="Unassembled WGS sequence"/>
</dbReference>
<name>A0ABN1KEY6_CLOSU</name>
<keyword evidence="3" id="KW-1185">Reference proteome</keyword>
<proteinExistence type="predicted"/>
<dbReference type="PROSITE" id="PS51186">
    <property type="entry name" value="GNAT"/>
    <property type="match status" value="1"/>
</dbReference>
<comment type="caution">
    <text evidence="2">The sequence shown here is derived from an EMBL/GenBank/DDBJ whole genome shotgun (WGS) entry which is preliminary data.</text>
</comment>
<protein>
    <recommendedName>
        <fullName evidence="1">N-acetyltransferase domain-containing protein</fullName>
    </recommendedName>
</protein>
<sequence length="308" mass="36116">MSISFRYYTDDDFLKLEELILASYEWGNPPWGFSRHEFCRGVHSAWANIKDNWRHTVGVWEEDGKVISAVICGGVWHGDAFFIFDSLERQRDGKLLESMFHHAETHMSCFTKDYKERTRYLHIVIPSEYNYVKNMAKERGYGLSQNVERSLILPFTGDKFDVVLPEGYTITDGNETPDFFLSNTHMFSFNYTLPTAETGEIGFHDLRKMPGYKPELDLCVLDREGKPVGIAIIWYNEKMPYCELEPLGVVWWCRRKGIARALIYETANRIMEISPKCRGMLGGDQQFYWDLGFEVETTYETWDWSKRF</sequence>
<dbReference type="RefSeq" id="WP_343822596.1">
    <property type="nucleotide sequence ID" value="NZ_BAAACI010000001.1"/>
</dbReference>
<accession>A0ABN1KEY6</accession>